<dbReference type="Proteomes" id="UP000254893">
    <property type="component" value="Unassembled WGS sequence"/>
</dbReference>
<evidence type="ECO:0000313" key="2">
    <source>
        <dbReference type="Proteomes" id="UP000254893"/>
    </source>
</evidence>
<name>A0A380BK07_SPHSI</name>
<gene>
    <name evidence="1" type="ORF">NCTC11388_01059</name>
</gene>
<accession>A0A380BK07</accession>
<dbReference type="EMBL" id="UGYW01000002">
    <property type="protein sequence ID" value="SUJ02522.1"/>
    <property type="molecule type" value="Genomic_DNA"/>
</dbReference>
<protein>
    <submittedName>
        <fullName evidence="1">Uncharacterized protein</fullName>
    </submittedName>
</protein>
<proteinExistence type="predicted"/>
<organism evidence="1 2">
    <name type="scientific">Sphingobacterium spiritivorum</name>
    <name type="common">Flavobacterium spiritivorum</name>
    <dbReference type="NCBI Taxonomy" id="258"/>
    <lineage>
        <taxon>Bacteria</taxon>
        <taxon>Pseudomonadati</taxon>
        <taxon>Bacteroidota</taxon>
        <taxon>Sphingobacteriia</taxon>
        <taxon>Sphingobacteriales</taxon>
        <taxon>Sphingobacteriaceae</taxon>
        <taxon>Sphingobacterium</taxon>
    </lineage>
</organism>
<sequence length="32" mass="3655">MREGNKTQGDKCALAVKKYGHKKSRTYKVLLC</sequence>
<dbReference type="AlphaFoldDB" id="A0A380BK07"/>
<reference evidence="1 2" key="1">
    <citation type="submission" date="2018-06" db="EMBL/GenBank/DDBJ databases">
        <authorList>
            <consortium name="Pathogen Informatics"/>
            <person name="Doyle S."/>
        </authorList>
    </citation>
    <scope>NUCLEOTIDE SEQUENCE [LARGE SCALE GENOMIC DNA]</scope>
    <source>
        <strain evidence="1 2">NCTC11388</strain>
    </source>
</reference>
<evidence type="ECO:0000313" key="1">
    <source>
        <dbReference type="EMBL" id="SUJ02522.1"/>
    </source>
</evidence>